<reference evidence="1 2" key="1">
    <citation type="submission" date="2024-01" db="EMBL/GenBank/DDBJ databases">
        <title>Genome assemblies of Stephania.</title>
        <authorList>
            <person name="Yang L."/>
        </authorList>
    </citation>
    <scope>NUCLEOTIDE SEQUENCE [LARGE SCALE GENOMIC DNA]</scope>
    <source>
        <strain evidence="1">YNDBR</strain>
        <tissue evidence="1">Leaf</tissue>
    </source>
</reference>
<organism evidence="1 2">
    <name type="scientific">Stephania yunnanensis</name>
    <dbReference type="NCBI Taxonomy" id="152371"/>
    <lineage>
        <taxon>Eukaryota</taxon>
        <taxon>Viridiplantae</taxon>
        <taxon>Streptophyta</taxon>
        <taxon>Embryophyta</taxon>
        <taxon>Tracheophyta</taxon>
        <taxon>Spermatophyta</taxon>
        <taxon>Magnoliopsida</taxon>
        <taxon>Ranunculales</taxon>
        <taxon>Menispermaceae</taxon>
        <taxon>Menispermoideae</taxon>
        <taxon>Cissampelideae</taxon>
        <taxon>Stephania</taxon>
    </lineage>
</organism>
<protein>
    <submittedName>
        <fullName evidence="1">Uncharacterized protein</fullName>
    </submittedName>
</protein>
<keyword evidence="2" id="KW-1185">Reference proteome</keyword>
<comment type="caution">
    <text evidence="1">The sequence shown here is derived from an EMBL/GenBank/DDBJ whole genome shotgun (WGS) entry which is preliminary data.</text>
</comment>
<name>A0AAP0KFZ5_9MAGN</name>
<sequence length="89" mass="10180">MFEGYFIVDIIGRSGVLQFCGDIKTSALCWVSLQIKLIYPCRNTEINCGVLRGTMDFLNEIEDEEHGVLFELYLVNQTFYGVLHVTIII</sequence>
<evidence type="ECO:0000313" key="1">
    <source>
        <dbReference type="EMBL" id="KAK9151340.1"/>
    </source>
</evidence>
<dbReference type="EMBL" id="JBBNAF010000004">
    <property type="protein sequence ID" value="KAK9151340.1"/>
    <property type="molecule type" value="Genomic_DNA"/>
</dbReference>
<gene>
    <name evidence="1" type="ORF">Syun_009649</name>
</gene>
<evidence type="ECO:0000313" key="2">
    <source>
        <dbReference type="Proteomes" id="UP001420932"/>
    </source>
</evidence>
<dbReference type="Proteomes" id="UP001420932">
    <property type="component" value="Unassembled WGS sequence"/>
</dbReference>
<accession>A0AAP0KFZ5</accession>
<dbReference type="AlphaFoldDB" id="A0AAP0KFZ5"/>
<proteinExistence type="predicted"/>